<sequence>MRKNRYTEFKELHYQTDVLYLFNCWDVMSAKIIENKGAKALATSSYAVSDANGYTDGEYLPFENLLQLSEKLVQNSNVPVSIDAEGFYAKSSESLHQNAQKLFGTGITGVNFEDQKPQSKEYALWSVDEQSERIRILKSAAEDVDTEIFINARTDVFFKNKNHSVELVNEALNRAERYALAGADCIFIPGLTEISLIKEFTKHSPLPVNIMLNSFNSSSIDWRSLGVNRVSYGPHSYFQMKETLLSNLIFKV</sequence>
<name>A0A268HB75_9BACI</name>
<dbReference type="CDD" id="cd00377">
    <property type="entry name" value="ICL_PEPM"/>
    <property type="match status" value="1"/>
</dbReference>
<dbReference type="InterPro" id="IPR039556">
    <property type="entry name" value="ICL/PEPM"/>
</dbReference>
<proteinExistence type="predicted"/>
<dbReference type="RefSeq" id="WP_095271437.1">
    <property type="nucleotide sequence ID" value="NZ_NPBH01000058.1"/>
</dbReference>
<gene>
    <name evidence="1" type="ORF">CHI12_13005</name>
</gene>
<dbReference type="Gene3D" id="3.20.20.60">
    <property type="entry name" value="Phosphoenolpyruvate-binding domains"/>
    <property type="match status" value="1"/>
</dbReference>
<dbReference type="InterPro" id="IPR040442">
    <property type="entry name" value="Pyrv_kinase-like_dom_sf"/>
</dbReference>
<evidence type="ECO:0000313" key="2">
    <source>
        <dbReference type="Proteomes" id="UP000216475"/>
    </source>
</evidence>
<evidence type="ECO:0000313" key="1">
    <source>
        <dbReference type="EMBL" id="PAE07090.1"/>
    </source>
</evidence>
<accession>A0A268HB75</accession>
<dbReference type="PANTHER" id="PTHR42905:SF16">
    <property type="entry name" value="CARBOXYPHOSPHONOENOLPYRUVATE PHOSPHONOMUTASE-LIKE PROTEIN (AFU_ORTHOLOGUE AFUA_5G07230)"/>
    <property type="match status" value="1"/>
</dbReference>
<dbReference type="InterPro" id="IPR015813">
    <property type="entry name" value="Pyrv/PenolPyrv_kinase-like_dom"/>
</dbReference>
<organism evidence="1 2">
    <name type="scientific">Terribacillus saccharophilus</name>
    <dbReference type="NCBI Taxonomy" id="361277"/>
    <lineage>
        <taxon>Bacteria</taxon>
        <taxon>Bacillati</taxon>
        <taxon>Bacillota</taxon>
        <taxon>Bacilli</taxon>
        <taxon>Bacillales</taxon>
        <taxon>Bacillaceae</taxon>
        <taxon>Terribacillus</taxon>
    </lineage>
</organism>
<protein>
    <recommendedName>
        <fullName evidence="3">Phosphonomutase</fullName>
    </recommendedName>
</protein>
<evidence type="ECO:0008006" key="3">
    <source>
        <dbReference type="Google" id="ProtNLM"/>
    </source>
</evidence>
<dbReference type="Pfam" id="PF13714">
    <property type="entry name" value="PEP_mutase"/>
    <property type="match status" value="1"/>
</dbReference>
<dbReference type="PANTHER" id="PTHR42905">
    <property type="entry name" value="PHOSPHOENOLPYRUVATE CARBOXYLASE"/>
    <property type="match status" value="1"/>
</dbReference>
<dbReference type="EMBL" id="NPBH01000058">
    <property type="protein sequence ID" value="PAE07090.1"/>
    <property type="molecule type" value="Genomic_DNA"/>
</dbReference>
<dbReference type="GO" id="GO:0003824">
    <property type="term" value="F:catalytic activity"/>
    <property type="evidence" value="ECO:0007669"/>
    <property type="project" value="InterPro"/>
</dbReference>
<dbReference type="SUPFAM" id="SSF51621">
    <property type="entry name" value="Phosphoenolpyruvate/pyruvate domain"/>
    <property type="match status" value="1"/>
</dbReference>
<reference evidence="1 2" key="1">
    <citation type="submission" date="2017-07" db="EMBL/GenBank/DDBJ databases">
        <title>Isolation and whole genome analysis of endospore-forming bacteria from heroin.</title>
        <authorList>
            <person name="Kalinowski J."/>
            <person name="Ahrens B."/>
            <person name="Al-Dilaimi A."/>
            <person name="Winkler A."/>
            <person name="Wibberg D."/>
            <person name="Schleenbecker U."/>
            <person name="Ruckert C."/>
            <person name="Wolfel R."/>
            <person name="Grass G."/>
        </authorList>
    </citation>
    <scope>NUCLEOTIDE SEQUENCE [LARGE SCALE GENOMIC DNA]</scope>
    <source>
        <strain evidence="1 2">7509</strain>
    </source>
</reference>
<dbReference type="AlphaFoldDB" id="A0A268HB75"/>
<dbReference type="Proteomes" id="UP000216475">
    <property type="component" value="Unassembled WGS sequence"/>
</dbReference>
<comment type="caution">
    <text evidence="1">The sequence shown here is derived from an EMBL/GenBank/DDBJ whole genome shotgun (WGS) entry which is preliminary data.</text>
</comment>